<sequence>MLTIYGIPNCDTVKKARTWLENHGINYTFHDYKLEGLSPEKLAQWLQQRAWTEVLNARSTTWRELPQATKDTVIDADSAATVLLENLSMIKRPLVEQDGKVLLIGFDQKQWEVGLRDV</sequence>
<dbReference type="STRING" id="760192.Halhy_0639"/>
<dbReference type="CDD" id="cd03035">
    <property type="entry name" value="ArsC_Yffb"/>
    <property type="match status" value="1"/>
</dbReference>
<dbReference type="InterPro" id="IPR036249">
    <property type="entry name" value="Thioredoxin-like_sf"/>
</dbReference>
<dbReference type="KEGG" id="hhy:Halhy_0639"/>
<dbReference type="eggNOG" id="COG1393">
    <property type="taxonomic scope" value="Bacteria"/>
</dbReference>
<comment type="similarity">
    <text evidence="1 2">Belongs to the ArsC family.</text>
</comment>
<evidence type="ECO:0000256" key="2">
    <source>
        <dbReference type="PROSITE-ProRule" id="PRU01282"/>
    </source>
</evidence>
<organism evidence="3 4">
    <name type="scientific">Haliscomenobacter hydrossis (strain ATCC 27775 / DSM 1100 / LMG 10767 / O)</name>
    <dbReference type="NCBI Taxonomy" id="760192"/>
    <lineage>
        <taxon>Bacteria</taxon>
        <taxon>Pseudomonadati</taxon>
        <taxon>Bacteroidota</taxon>
        <taxon>Saprospiria</taxon>
        <taxon>Saprospirales</taxon>
        <taxon>Haliscomenobacteraceae</taxon>
        <taxon>Haliscomenobacter</taxon>
    </lineage>
</organism>
<accession>F4L1K4</accession>
<reference key="2">
    <citation type="submission" date="2011-04" db="EMBL/GenBank/DDBJ databases">
        <title>Complete sequence of chromosome of Haliscomenobacter hydrossis DSM 1100.</title>
        <authorList>
            <consortium name="US DOE Joint Genome Institute (JGI-PGF)"/>
            <person name="Lucas S."/>
            <person name="Han J."/>
            <person name="Lapidus A."/>
            <person name="Bruce D."/>
            <person name="Goodwin L."/>
            <person name="Pitluck S."/>
            <person name="Peters L."/>
            <person name="Kyrpides N."/>
            <person name="Mavromatis K."/>
            <person name="Ivanova N."/>
            <person name="Ovchinnikova G."/>
            <person name="Pagani I."/>
            <person name="Daligault H."/>
            <person name="Detter J.C."/>
            <person name="Han C."/>
            <person name="Land M."/>
            <person name="Hauser L."/>
            <person name="Markowitz V."/>
            <person name="Cheng J.-F."/>
            <person name="Hugenholtz P."/>
            <person name="Woyke T."/>
            <person name="Wu D."/>
            <person name="Verbarg S."/>
            <person name="Frueling A."/>
            <person name="Brambilla E."/>
            <person name="Klenk H.-P."/>
            <person name="Eisen J.A."/>
        </authorList>
    </citation>
    <scope>NUCLEOTIDE SEQUENCE</scope>
    <source>
        <strain>DSM 1100</strain>
    </source>
</reference>
<dbReference type="HOGENOM" id="CLU_116644_2_1_10"/>
<dbReference type="RefSeq" id="WP_013763112.1">
    <property type="nucleotide sequence ID" value="NC_015510.1"/>
</dbReference>
<evidence type="ECO:0000256" key="1">
    <source>
        <dbReference type="ARBA" id="ARBA00007198"/>
    </source>
</evidence>
<dbReference type="PANTHER" id="PTHR30041">
    <property type="entry name" value="ARSENATE REDUCTASE"/>
    <property type="match status" value="1"/>
</dbReference>
<protein>
    <submittedName>
        <fullName evidence="3">ArsC family protein</fullName>
    </submittedName>
</protein>
<dbReference type="InterPro" id="IPR006504">
    <property type="entry name" value="Tscrpt_reg_Spx/MgsR"/>
</dbReference>
<dbReference type="EMBL" id="CP002691">
    <property type="protein sequence ID" value="AEE48548.1"/>
    <property type="molecule type" value="Genomic_DNA"/>
</dbReference>
<dbReference type="Pfam" id="PF03960">
    <property type="entry name" value="ArsC"/>
    <property type="match status" value="1"/>
</dbReference>
<evidence type="ECO:0000313" key="3">
    <source>
        <dbReference type="EMBL" id="AEE48548.1"/>
    </source>
</evidence>
<name>F4L1K4_HALH1</name>
<dbReference type="Proteomes" id="UP000008461">
    <property type="component" value="Chromosome"/>
</dbReference>
<dbReference type="OrthoDB" id="9794155at2"/>
<dbReference type="AlphaFoldDB" id="F4L1K4"/>
<dbReference type="PROSITE" id="PS51353">
    <property type="entry name" value="ARSC"/>
    <property type="match status" value="1"/>
</dbReference>
<keyword evidence="4" id="KW-1185">Reference proteome</keyword>
<dbReference type="NCBIfam" id="TIGR01617">
    <property type="entry name" value="arsC_related"/>
    <property type="match status" value="1"/>
</dbReference>
<proteinExistence type="inferred from homology"/>
<dbReference type="PANTHER" id="PTHR30041:SF8">
    <property type="entry name" value="PROTEIN YFFB"/>
    <property type="match status" value="1"/>
</dbReference>
<reference evidence="3 4" key="1">
    <citation type="journal article" date="2011" name="Stand. Genomic Sci.">
        <title>Complete genome sequence of Haliscomenobacter hydrossis type strain (O).</title>
        <authorList>
            <consortium name="US DOE Joint Genome Institute (JGI-PGF)"/>
            <person name="Daligault H."/>
            <person name="Lapidus A."/>
            <person name="Zeytun A."/>
            <person name="Nolan M."/>
            <person name="Lucas S."/>
            <person name="Del Rio T.G."/>
            <person name="Tice H."/>
            <person name="Cheng J.F."/>
            <person name="Tapia R."/>
            <person name="Han C."/>
            <person name="Goodwin L."/>
            <person name="Pitluck S."/>
            <person name="Liolios K."/>
            <person name="Pagani I."/>
            <person name="Ivanova N."/>
            <person name="Huntemann M."/>
            <person name="Mavromatis K."/>
            <person name="Mikhailova N."/>
            <person name="Pati A."/>
            <person name="Chen A."/>
            <person name="Palaniappan K."/>
            <person name="Land M."/>
            <person name="Hauser L."/>
            <person name="Brambilla E.M."/>
            <person name="Rohde M."/>
            <person name="Verbarg S."/>
            <person name="Goker M."/>
            <person name="Bristow J."/>
            <person name="Eisen J.A."/>
            <person name="Markowitz V."/>
            <person name="Hugenholtz P."/>
            <person name="Kyrpides N.C."/>
            <person name="Klenk H.P."/>
            <person name="Woyke T."/>
        </authorList>
    </citation>
    <scope>NUCLEOTIDE SEQUENCE [LARGE SCALE GENOMIC DNA]</scope>
    <source>
        <strain evidence="4">ATCC 27775 / DSM 1100 / LMG 10767 / O</strain>
    </source>
</reference>
<dbReference type="NCBIfam" id="NF008107">
    <property type="entry name" value="PRK10853.1"/>
    <property type="match status" value="1"/>
</dbReference>
<evidence type="ECO:0000313" key="4">
    <source>
        <dbReference type="Proteomes" id="UP000008461"/>
    </source>
</evidence>
<dbReference type="SUPFAM" id="SSF52833">
    <property type="entry name" value="Thioredoxin-like"/>
    <property type="match status" value="1"/>
</dbReference>
<gene>
    <name evidence="3" type="ordered locus">Halhy_0639</name>
</gene>
<dbReference type="Gene3D" id="3.40.30.10">
    <property type="entry name" value="Glutaredoxin"/>
    <property type="match status" value="1"/>
</dbReference>
<dbReference type="InterPro" id="IPR006660">
    <property type="entry name" value="Arsenate_reductase-like"/>
</dbReference>